<reference evidence="2" key="2">
    <citation type="submission" date="2016-05" db="EMBL/GenBank/DDBJ databases">
        <title>Comparative analysis highlights variable genome content of wheat rusts and divergence of the mating loci.</title>
        <authorList>
            <person name="Cuomo C.A."/>
            <person name="Bakkeren G."/>
            <person name="Szabo L."/>
            <person name="Khalil H."/>
            <person name="Joly D."/>
            <person name="Goldberg J."/>
            <person name="Young S."/>
            <person name="Zeng Q."/>
            <person name="Fellers J."/>
        </authorList>
    </citation>
    <scope>NUCLEOTIDE SEQUENCE [LARGE SCALE GENOMIC DNA]</scope>
    <source>
        <strain evidence="2">1-1 BBBD Race 1</strain>
    </source>
</reference>
<keyword evidence="4" id="KW-1185">Reference proteome</keyword>
<feature type="compositionally biased region" description="Basic and acidic residues" evidence="1">
    <location>
        <begin position="194"/>
        <end position="204"/>
    </location>
</feature>
<dbReference type="Proteomes" id="UP000005240">
    <property type="component" value="Unassembled WGS sequence"/>
</dbReference>
<dbReference type="VEuPathDB" id="FungiDB:PTTG_28448"/>
<reference evidence="2" key="1">
    <citation type="submission" date="2009-11" db="EMBL/GenBank/DDBJ databases">
        <authorList>
            <consortium name="The Broad Institute Genome Sequencing Platform"/>
            <person name="Ward D."/>
            <person name="Feldgarden M."/>
            <person name="Earl A."/>
            <person name="Young S.K."/>
            <person name="Zeng Q."/>
            <person name="Koehrsen M."/>
            <person name="Alvarado L."/>
            <person name="Berlin A."/>
            <person name="Bochicchio J."/>
            <person name="Borenstein D."/>
            <person name="Chapman S.B."/>
            <person name="Chen Z."/>
            <person name="Engels R."/>
            <person name="Freedman E."/>
            <person name="Gellesch M."/>
            <person name="Goldberg J."/>
            <person name="Griggs A."/>
            <person name="Gujja S."/>
            <person name="Heilman E."/>
            <person name="Heiman D."/>
            <person name="Hepburn T."/>
            <person name="Howarth C."/>
            <person name="Jen D."/>
            <person name="Larson L."/>
            <person name="Lewis B."/>
            <person name="Mehta T."/>
            <person name="Park D."/>
            <person name="Pearson M."/>
            <person name="Roberts A."/>
            <person name="Saif S."/>
            <person name="Shea T."/>
            <person name="Shenoy N."/>
            <person name="Sisk P."/>
            <person name="Stolte C."/>
            <person name="Sykes S."/>
            <person name="Thomson T."/>
            <person name="Walk T."/>
            <person name="White J."/>
            <person name="Yandava C."/>
            <person name="Izard J."/>
            <person name="Baranova O.V."/>
            <person name="Blanton J.M."/>
            <person name="Tanner A.C."/>
            <person name="Dewhirst F.E."/>
            <person name="Haas B."/>
            <person name="Nusbaum C."/>
            <person name="Birren B."/>
        </authorList>
    </citation>
    <scope>NUCLEOTIDE SEQUENCE [LARGE SCALE GENOMIC DNA]</scope>
    <source>
        <strain evidence="2">1-1 BBBD Race 1</strain>
    </source>
</reference>
<evidence type="ECO:0000313" key="3">
    <source>
        <dbReference type="EnsemblFungi" id="PTTG_28448-t43_1-p1"/>
    </source>
</evidence>
<evidence type="ECO:0000313" key="2">
    <source>
        <dbReference type="EMBL" id="OAV90027.1"/>
    </source>
</evidence>
<feature type="region of interest" description="Disordered" evidence="1">
    <location>
        <begin position="170"/>
        <end position="254"/>
    </location>
</feature>
<reference evidence="3" key="4">
    <citation type="submission" date="2025-05" db="UniProtKB">
        <authorList>
            <consortium name="EnsemblFungi"/>
        </authorList>
    </citation>
    <scope>IDENTIFICATION</scope>
    <source>
        <strain evidence="3">isolate 1-1 / race 1 (BBBD)</strain>
    </source>
</reference>
<feature type="compositionally biased region" description="Low complexity" evidence="1">
    <location>
        <begin position="205"/>
        <end position="218"/>
    </location>
</feature>
<feature type="compositionally biased region" description="Basic and acidic residues" evidence="1">
    <location>
        <begin position="221"/>
        <end position="243"/>
    </location>
</feature>
<dbReference type="OrthoDB" id="2514264at2759"/>
<protein>
    <submittedName>
        <fullName evidence="2 3">Uncharacterized protein</fullName>
    </submittedName>
</protein>
<evidence type="ECO:0000313" key="4">
    <source>
        <dbReference type="Proteomes" id="UP000005240"/>
    </source>
</evidence>
<dbReference type="EMBL" id="ADAS02000110">
    <property type="protein sequence ID" value="OAV90027.1"/>
    <property type="molecule type" value="Genomic_DNA"/>
</dbReference>
<name>A0A180GBG6_PUCT1</name>
<proteinExistence type="predicted"/>
<reference evidence="3 4" key="3">
    <citation type="journal article" date="2017" name="G3 (Bethesda)">
        <title>Comparative analysis highlights variable genome content of wheat rusts and divergence of the mating loci.</title>
        <authorList>
            <person name="Cuomo C.A."/>
            <person name="Bakkeren G."/>
            <person name="Khalil H.B."/>
            <person name="Panwar V."/>
            <person name="Joly D."/>
            <person name="Linning R."/>
            <person name="Sakthikumar S."/>
            <person name="Song X."/>
            <person name="Adiconis X."/>
            <person name="Fan L."/>
            <person name="Goldberg J.M."/>
            <person name="Levin J.Z."/>
            <person name="Young S."/>
            <person name="Zeng Q."/>
            <person name="Anikster Y."/>
            <person name="Bruce M."/>
            <person name="Wang M."/>
            <person name="Yin C."/>
            <person name="McCallum B."/>
            <person name="Szabo L.J."/>
            <person name="Hulbert S."/>
            <person name="Chen X."/>
            <person name="Fellers J.P."/>
        </authorList>
    </citation>
    <scope>NUCLEOTIDE SEQUENCE</scope>
    <source>
        <strain evidence="3">isolate 1-1 / race 1 (BBBD)</strain>
        <strain evidence="4">Isolate 1-1 / race 1 (BBBD)</strain>
    </source>
</reference>
<accession>A0A180GBG6</accession>
<evidence type="ECO:0000256" key="1">
    <source>
        <dbReference type="SAM" id="MobiDB-lite"/>
    </source>
</evidence>
<dbReference type="EnsemblFungi" id="PTTG_28448-t43_1">
    <property type="protein sequence ID" value="PTTG_28448-t43_1-p1"/>
    <property type="gene ID" value="PTTG_28448"/>
</dbReference>
<dbReference type="AlphaFoldDB" id="A0A180GBG6"/>
<organism evidence="2">
    <name type="scientific">Puccinia triticina (isolate 1-1 / race 1 (BBBD))</name>
    <name type="common">Brown leaf rust fungus</name>
    <dbReference type="NCBI Taxonomy" id="630390"/>
    <lineage>
        <taxon>Eukaryota</taxon>
        <taxon>Fungi</taxon>
        <taxon>Dikarya</taxon>
        <taxon>Basidiomycota</taxon>
        <taxon>Pucciniomycotina</taxon>
        <taxon>Pucciniomycetes</taxon>
        <taxon>Pucciniales</taxon>
        <taxon>Pucciniaceae</taxon>
        <taxon>Puccinia</taxon>
    </lineage>
</organism>
<sequence length="254" mass="30040">MYLHCKRGIVKINSPIQYYKNRRSKGDEKDVHYIGYEYPNEWTQSFSKWTTNHQKFYITFRDLYNYPEFTEWILLHKENVYKIVGEEGFMTAFRYDMIVRQNVCSYQVTTDSGAISAVDISMYRDDIKREAWRIRLTLGENDETDNPYAYGAKKFGFDPNTGKQRVKLLKGGEDHPKQESNSSQGRGGFQGRGSMDRWSQDQRNSDYGGYNGRYNGSYQDHQQDKGYNKRPRDQGYFDHDYYKNNEYGGNNCQP</sequence>
<gene>
    <name evidence="2" type="ORF">PTTG_28448</name>
</gene>